<name>A0A2T3ZPM8_TRIA4</name>
<evidence type="ECO:0000313" key="2">
    <source>
        <dbReference type="Proteomes" id="UP000240493"/>
    </source>
</evidence>
<dbReference type="Proteomes" id="UP000240493">
    <property type="component" value="Unassembled WGS sequence"/>
</dbReference>
<sequence length="117" mass="12658">MDNPVLAQLLSRLAVPLAWLLSPRRGGAKNRGMTRFLSPVPEVDASSETSIRSGVEAAKAAAIRSVVVEIWALLGAGFRGQRMRAWRASKCGESTWTGSAEIRPRIRSCQSIEGCYG</sequence>
<dbReference type="AlphaFoldDB" id="A0A2T3ZPM8"/>
<dbReference type="EMBL" id="KZ679256">
    <property type="protein sequence ID" value="PTB46745.1"/>
    <property type="molecule type" value="Genomic_DNA"/>
</dbReference>
<keyword evidence="2" id="KW-1185">Reference proteome</keyword>
<proteinExistence type="predicted"/>
<evidence type="ECO:0000313" key="1">
    <source>
        <dbReference type="EMBL" id="PTB46745.1"/>
    </source>
</evidence>
<accession>A0A2T3ZPM8</accession>
<reference evidence="1 2" key="1">
    <citation type="submission" date="2016-07" db="EMBL/GenBank/DDBJ databases">
        <title>Multiple horizontal gene transfer events from other fungi enriched the ability of initially mycotrophic Trichoderma (Ascomycota) to feed on dead plant biomass.</title>
        <authorList>
            <consortium name="DOE Joint Genome Institute"/>
            <person name="Aerts A."/>
            <person name="Atanasova L."/>
            <person name="Chenthamara K."/>
            <person name="Zhang J."/>
            <person name="Grujic M."/>
            <person name="Henrissat B."/>
            <person name="Kuo A."/>
            <person name="Salamov A."/>
            <person name="Lipzen A."/>
            <person name="Labutti K."/>
            <person name="Barry K."/>
            <person name="Miao Y."/>
            <person name="Rahimi M.J."/>
            <person name="Shen Q."/>
            <person name="Grigoriev I.V."/>
            <person name="Kubicek C.P."/>
            <person name="Druzhinina I.S."/>
        </authorList>
    </citation>
    <scope>NUCLEOTIDE SEQUENCE [LARGE SCALE GENOMIC DNA]</scope>
    <source>
        <strain evidence="1 2">CBS 433.97</strain>
    </source>
</reference>
<protein>
    <submittedName>
        <fullName evidence="1">Uncharacterized protein</fullName>
    </submittedName>
</protein>
<organism evidence="1 2">
    <name type="scientific">Trichoderma asperellum (strain ATCC 204424 / CBS 433.97 / NBRC 101777)</name>
    <dbReference type="NCBI Taxonomy" id="1042311"/>
    <lineage>
        <taxon>Eukaryota</taxon>
        <taxon>Fungi</taxon>
        <taxon>Dikarya</taxon>
        <taxon>Ascomycota</taxon>
        <taxon>Pezizomycotina</taxon>
        <taxon>Sordariomycetes</taxon>
        <taxon>Hypocreomycetidae</taxon>
        <taxon>Hypocreales</taxon>
        <taxon>Hypocreaceae</taxon>
        <taxon>Trichoderma</taxon>
    </lineage>
</organism>
<gene>
    <name evidence="1" type="ORF">M441DRAFT_64011</name>
</gene>